<dbReference type="EMBL" id="QNUG01000020">
    <property type="protein sequence ID" value="REC70120.1"/>
    <property type="molecule type" value="Genomic_DNA"/>
</dbReference>
<dbReference type="OrthoDB" id="1261646at2"/>
<dbReference type="Proteomes" id="UP000256326">
    <property type="component" value="Unassembled WGS sequence"/>
</dbReference>
<keyword evidence="1" id="KW-0472">Membrane</keyword>
<sequence length="122" mass="13508">MKTFSCLIALLLLLQSCTTTIYSTNKNKNDFSVIQAGKKYTFYETGKRKYKARVSVVEEEKIVGISNSQEVTIAKDNIRVIKKNNPTGTAAIVVGSVVGVTAFAALIASLFRVSSNDNYYYY</sequence>
<reference evidence="3 4" key="1">
    <citation type="journal article" date="2006" name="Int. J. Syst. Evol. Microbiol.">
        <title>Chryseobacterium hispanicum sp. nov., isolated from the drinking water distribution system of Sevilla, Spain.</title>
        <authorList>
            <person name="Gallego V."/>
            <person name="Garcia M.T."/>
            <person name="Ventosa A."/>
        </authorList>
    </citation>
    <scope>NUCLEOTIDE SEQUENCE [LARGE SCALE GENOMIC DNA]</scope>
    <source>
        <strain evidence="3 4">KCTC 22104</strain>
    </source>
</reference>
<feature type="chain" id="PRO_5017795237" description="Lipoprotein" evidence="2">
    <location>
        <begin position="22"/>
        <end position="122"/>
    </location>
</feature>
<evidence type="ECO:0000256" key="2">
    <source>
        <dbReference type="SAM" id="SignalP"/>
    </source>
</evidence>
<keyword evidence="4" id="KW-1185">Reference proteome</keyword>
<evidence type="ECO:0000313" key="3">
    <source>
        <dbReference type="EMBL" id="REC70120.1"/>
    </source>
</evidence>
<comment type="caution">
    <text evidence="3">The sequence shown here is derived from an EMBL/GenBank/DDBJ whole genome shotgun (WGS) entry which is preliminary data.</text>
</comment>
<keyword evidence="2" id="KW-0732">Signal</keyword>
<name>A0A3D9CWG5_9FLAO</name>
<keyword evidence="1" id="KW-0812">Transmembrane</keyword>
<evidence type="ECO:0000313" key="4">
    <source>
        <dbReference type="Proteomes" id="UP000256326"/>
    </source>
</evidence>
<organism evidence="3 4">
    <name type="scientific">Epilithonimonas hispanica</name>
    <dbReference type="NCBI Taxonomy" id="358687"/>
    <lineage>
        <taxon>Bacteria</taxon>
        <taxon>Pseudomonadati</taxon>
        <taxon>Bacteroidota</taxon>
        <taxon>Flavobacteriia</taxon>
        <taxon>Flavobacteriales</taxon>
        <taxon>Weeksellaceae</taxon>
        <taxon>Chryseobacterium group</taxon>
        <taxon>Epilithonimonas</taxon>
    </lineage>
</organism>
<dbReference type="AlphaFoldDB" id="A0A3D9CWG5"/>
<keyword evidence="1" id="KW-1133">Transmembrane helix</keyword>
<proteinExistence type="predicted"/>
<feature type="signal peptide" evidence="2">
    <location>
        <begin position="1"/>
        <end position="21"/>
    </location>
</feature>
<evidence type="ECO:0000256" key="1">
    <source>
        <dbReference type="SAM" id="Phobius"/>
    </source>
</evidence>
<gene>
    <name evidence="3" type="ORF">DRF58_10630</name>
</gene>
<dbReference type="RefSeq" id="WP_116035318.1">
    <property type="nucleotide sequence ID" value="NZ_JBHLVV010000103.1"/>
</dbReference>
<dbReference type="PROSITE" id="PS51257">
    <property type="entry name" value="PROKAR_LIPOPROTEIN"/>
    <property type="match status" value="1"/>
</dbReference>
<accession>A0A3D9CWG5</accession>
<feature type="transmembrane region" description="Helical" evidence="1">
    <location>
        <begin position="90"/>
        <end position="111"/>
    </location>
</feature>
<evidence type="ECO:0008006" key="5">
    <source>
        <dbReference type="Google" id="ProtNLM"/>
    </source>
</evidence>
<protein>
    <recommendedName>
        <fullName evidence="5">Lipoprotein</fullName>
    </recommendedName>
</protein>